<keyword evidence="3" id="KW-1185">Reference proteome</keyword>
<evidence type="ECO:0000313" key="3">
    <source>
        <dbReference type="Proteomes" id="UP001470230"/>
    </source>
</evidence>
<dbReference type="InterPro" id="IPR011050">
    <property type="entry name" value="Pectin_lyase_fold/virulence"/>
</dbReference>
<dbReference type="SUPFAM" id="SSF51126">
    <property type="entry name" value="Pectin lyase-like"/>
    <property type="match status" value="2"/>
</dbReference>
<dbReference type="PANTHER" id="PTHR11319">
    <property type="entry name" value="G PROTEIN-COUPLED RECEPTOR-RELATED"/>
    <property type="match status" value="1"/>
</dbReference>
<comment type="caution">
    <text evidence="2">The sequence shown here is derived from an EMBL/GenBank/DDBJ whole genome shotgun (WGS) entry which is preliminary data.</text>
</comment>
<accession>A0ABR2JEL9</accession>
<keyword evidence="1" id="KW-0472">Membrane</keyword>
<sequence>MIKFIYFAAIIYSLRAFSLKESSSFLVNSSKKHSSKIGTSKLILTSLTPDNDFICSASTEIKSESFSDMIRIKSDVGCQSISIIKCTFDKITINSENSQLYGQFSIIYVKENDLLIDESTFQECSSKSPISSSSIDYTESNFLTCHIVFIDKNPNHDVTINNCDFLDNGLDSESDGTIIFSNRAKNIEISFCQFKSDKRFTRAFQSIYTPSVILSYNTFFKMTGPIGQNGGALLIQFSSNVSISDCVFDSNNLQPNSMSNDEIFGSSFFVNLNDTFFFTNNTIQNHDIYINSVIAFNTNKVSNKIFILNSSFINNKYSKSFDGCGIGFLAKDDESVSLNIVFLGCTFSQNGEGTSSGLDSAAGVFGWSREASSLSFISCNFESNNVLPSSSLISIQNGNFLLIENCTINEPIKYSVLTFQPFTKAGIGDDNEVRIVSTSLVNTDVSSKVKNDLILINKESEISTSLIISDCIFSDISLDNVNSIIHCVSNIKSIKIMNTRITYSGQNTGSNVIKPQSSRVGVLEFIDCTFEKCFGGGAISIQDPLCSNFDIKISECTFLDCYTSENGGGAIAITTNKSVQIENCYFENCRVENTNSYSDIKGGAIFVKYNEKSDKFHLANITINGTITNTDCSAICFECQECDAFFVHDCNFINCKTRCFLRSSYNVLSSPDSVKQFECTNTSFVFDEKSASNPRAVFVESSTFAFDSCSFIRCGSESVDEGGSIFYDGTDSSTETISIINCIFDECHAVDSGAVKLKLNTSSTAPHLSNNSIIHLESVYSMTIEYKNSELSEIVIFERHKFIGNTGAVDGGGSGVLVNNYHEDENDFWVHLHFINCDFINNYSPYNGGGFGIGSNYSVKSTQLSIESCFFSGNRCDGSNGGGALWIRTSNMCTVFNSIFVNNSSSETNSSNGGAIYLSFSSKLVSMWINNCSFVNNSSPSPHSKGHCIYSTLLYGIIDILFSNFTDNGFGNENPNSVVYTNSELSILYTKIEFTDKEKAFSRAIFIGTSSRLSMRGNRIVNCSYRSGSGAALYYQIVKNRESSDVSIFDNTFINNTASDIGTEMYFFINSSPDIYNCSFYNEDCKTRPIYIQFEKEQNFTLKYDSLCFYNCNFNYNQFVPYFPTYLVSGNNEPFVYTNCEFISCQNIPFLFDNLYPVEFEYCKFHENVNENYFINIKYVKYASITNCEFINITLLPNPSESYTGKVDLMMINIYQVPLTIRNTVFQNIHFQEDNDKISNDFIFQIEGNLHMFDTSLINCSSFKNAIYFNPPIRPVYDEEQQKYLPNSFEMYNCVVDNCGLVSINDWTQQVNVCGSLFANSIDGLKYTSNRPIYSYLVYDVVQFENNVFDGFTNSACIFTVINDIDIRNLTLRNCASLGNDCQPIFKLDVKNKTINHFIFDQFTFENNRFNNSDDQRWMNGGGTGFVLDLAFMNEENDSKEVELYFIDCSFTSNNAELNGGAFAFNDSFNDTKTFLNVLNCSFKDNTCNTSQGSSLCLDVRKLSVENCIFKSESNSTIYLHHFNSSLGTSKEVFSFNNCPFVSSREHPIHISNCMSEVNISSCSFTYQKDVVYIEQCKSDVYINDCFFMLANEFAVFDDFSQPSCSIYVQTEASLTIKNIVYKVNDQEKVPDYAIACDCNESFIVSDSLLNSCGLCILPNSQISGQIKIANISFKNVNCGFFFQPLNEVRPKASLLIIECMFSASRNALKLSLMNDKITFKNSTICDCVNLDESPSKSSFIEIRLDSFESPARFVFDTIKFEHNKYLRPKELTKGFSGGIGLNVFASSSGQSFNLEFNECIFVSNEATDGKGIESGDDENSSHSGGCLYYVDDNEYNLSSLSFVGCIFNDNFALGKGGIAYIEAASGGFLLFSNCSFIQNRAGIDAASLFVKNGNNFTLEYSDFVNNSALRMTSSSSLIPADSLSLVPCAGVIIKQTRFIKSVLMDQQTNVQLVISSTNSNSDVKIDVFDSIFTVINPSRSILVLRNTNANSEITLNNNSFTHFFSFNGTIQNKPFSDVSRLLLSARDDFVPIFIDANLSGKIKIADSCFDASSMYSFSGENVGLSNEASNAPSNLVSESQNILKSFKCIFPSEIEEILEIIYDDTESPSVGPEPGDVDNNDGKKKLLIGLIVGIVALVLIVVIVIVIVVVVRKKKKKELENKLKSEAEKDSADENDLEIKFKYATHAMTQENPLFAIGSMDVTDKFSGEESTGSKDE</sequence>
<feature type="transmembrane region" description="Helical" evidence="1">
    <location>
        <begin position="2127"/>
        <end position="2152"/>
    </location>
</feature>
<keyword evidence="1" id="KW-0812">Transmembrane</keyword>
<evidence type="ECO:0000256" key="1">
    <source>
        <dbReference type="SAM" id="Phobius"/>
    </source>
</evidence>
<dbReference type="EMBL" id="JAPFFF010000012">
    <property type="protein sequence ID" value="KAK8876406.1"/>
    <property type="molecule type" value="Genomic_DNA"/>
</dbReference>
<dbReference type="PANTHER" id="PTHR11319:SF35">
    <property type="entry name" value="OUTER MEMBRANE PROTEIN PMPC-RELATED"/>
    <property type="match status" value="1"/>
</dbReference>
<dbReference type="InterPro" id="IPR006626">
    <property type="entry name" value="PbH1"/>
</dbReference>
<keyword evidence="1" id="KW-1133">Transmembrane helix</keyword>
<evidence type="ECO:0000313" key="2">
    <source>
        <dbReference type="EMBL" id="KAK8876406.1"/>
    </source>
</evidence>
<gene>
    <name evidence="2" type="ORF">M9Y10_006610</name>
</gene>
<reference evidence="2 3" key="1">
    <citation type="submission" date="2024-04" db="EMBL/GenBank/DDBJ databases">
        <title>Tritrichomonas musculus Genome.</title>
        <authorList>
            <person name="Alves-Ferreira E."/>
            <person name="Grigg M."/>
            <person name="Lorenzi H."/>
            <person name="Galac M."/>
        </authorList>
    </citation>
    <scope>NUCLEOTIDE SEQUENCE [LARGE SCALE GENOMIC DNA]</scope>
    <source>
        <strain evidence="2 3">EAF2021</strain>
    </source>
</reference>
<evidence type="ECO:0008006" key="4">
    <source>
        <dbReference type="Google" id="ProtNLM"/>
    </source>
</evidence>
<protein>
    <recommendedName>
        <fullName evidence="4">Right handed beta helix domain-containing protein</fullName>
    </recommendedName>
</protein>
<dbReference type="Proteomes" id="UP001470230">
    <property type="component" value="Unassembled WGS sequence"/>
</dbReference>
<organism evidence="2 3">
    <name type="scientific">Tritrichomonas musculus</name>
    <dbReference type="NCBI Taxonomy" id="1915356"/>
    <lineage>
        <taxon>Eukaryota</taxon>
        <taxon>Metamonada</taxon>
        <taxon>Parabasalia</taxon>
        <taxon>Tritrichomonadida</taxon>
        <taxon>Tritrichomonadidae</taxon>
        <taxon>Tritrichomonas</taxon>
    </lineage>
</organism>
<name>A0ABR2JEL9_9EUKA</name>
<proteinExistence type="predicted"/>
<dbReference type="SMART" id="SM00710">
    <property type="entry name" value="PbH1"/>
    <property type="match status" value="17"/>
</dbReference>